<feature type="compositionally biased region" description="Basic and acidic residues" evidence="1">
    <location>
        <begin position="37"/>
        <end position="55"/>
    </location>
</feature>
<gene>
    <name evidence="2" type="ORF">CEXT_516051</name>
</gene>
<feature type="region of interest" description="Disordered" evidence="1">
    <location>
        <begin position="1"/>
        <end position="57"/>
    </location>
</feature>
<keyword evidence="3" id="KW-1185">Reference proteome</keyword>
<proteinExistence type="predicted"/>
<dbReference type="Proteomes" id="UP001054945">
    <property type="component" value="Unassembled WGS sequence"/>
</dbReference>
<organism evidence="2 3">
    <name type="scientific">Caerostris extrusa</name>
    <name type="common">Bark spider</name>
    <name type="synonym">Caerostris bankana</name>
    <dbReference type="NCBI Taxonomy" id="172846"/>
    <lineage>
        <taxon>Eukaryota</taxon>
        <taxon>Metazoa</taxon>
        <taxon>Ecdysozoa</taxon>
        <taxon>Arthropoda</taxon>
        <taxon>Chelicerata</taxon>
        <taxon>Arachnida</taxon>
        <taxon>Araneae</taxon>
        <taxon>Araneomorphae</taxon>
        <taxon>Entelegynae</taxon>
        <taxon>Araneoidea</taxon>
        <taxon>Araneidae</taxon>
        <taxon>Caerostris</taxon>
    </lineage>
</organism>
<feature type="compositionally biased region" description="Polar residues" evidence="1">
    <location>
        <begin position="1"/>
        <end position="36"/>
    </location>
</feature>
<name>A0AAV4NM40_CAEEX</name>
<dbReference type="EMBL" id="BPLR01003455">
    <property type="protein sequence ID" value="GIX84830.1"/>
    <property type="molecule type" value="Genomic_DNA"/>
</dbReference>
<evidence type="ECO:0000313" key="2">
    <source>
        <dbReference type="EMBL" id="GIX84830.1"/>
    </source>
</evidence>
<reference evidence="2 3" key="1">
    <citation type="submission" date="2021-06" db="EMBL/GenBank/DDBJ databases">
        <title>Caerostris extrusa draft genome.</title>
        <authorList>
            <person name="Kono N."/>
            <person name="Arakawa K."/>
        </authorList>
    </citation>
    <scope>NUCLEOTIDE SEQUENCE [LARGE SCALE GENOMIC DNA]</scope>
</reference>
<dbReference type="AlphaFoldDB" id="A0AAV4NM40"/>
<protein>
    <submittedName>
        <fullName evidence="2">Uncharacterized protein</fullName>
    </submittedName>
</protein>
<sequence>EHSVDGGSTPSFSGPNKGLSNDTNQQADLSRHSSTFYKRDSTGVEMNDRERKLEVTRSPPFAPILTLRGCAPEDFHP</sequence>
<comment type="caution">
    <text evidence="2">The sequence shown here is derived from an EMBL/GenBank/DDBJ whole genome shotgun (WGS) entry which is preliminary data.</text>
</comment>
<accession>A0AAV4NM40</accession>
<evidence type="ECO:0000313" key="3">
    <source>
        <dbReference type="Proteomes" id="UP001054945"/>
    </source>
</evidence>
<feature type="non-terminal residue" evidence="2">
    <location>
        <position position="1"/>
    </location>
</feature>
<evidence type="ECO:0000256" key="1">
    <source>
        <dbReference type="SAM" id="MobiDB-lite"/>
    </source>
</evidence>